<dbReference type="AlphaFoldDB" id="A0A820BQ45"/>
<name>A0A820BQ45_9BILA</name>
<gene>
    <name evidence="2" type="ORF">OKA104_LOCUS41193</name>
</gene>
<feature type="non-terminal residue" evidence="2">
    <location>
        <position position="1"/>
    </location>
</feature>
<sequence length="396" mass="45876">AALMNKHYDDCPDPPRVLGLTASITNKKIKCKDLMKHAQNLKETYRAEIVTRDESIQHGTSVHVETIPCPSYKDEILKKNESLIIPFDILRYMVNIIQNYLVQKKDQHIKIERELSHTMLNTDYLGVNLTDYQNQSSDYTDITQSRPITLQLFKHYLENLIEVGYELGLCGLLIFAKELRKKLRKNQGLTLFPDQEARNIFSDIYQRLECLTDDILKNLYQLNVHDSDILFSPKVLQLLDRILKQPNTEGTLGQSIVFVERVYTATILSQVLSHLILTLESSHAKQLKVNHVTGIKSLFYDKSMTMKYQEKTIKEFRSGVINILIATAVVEEGLDIPRCDLVIRFNKPNNFSSYMQSKGRARAKQNAAYVLFLDELDIDSCQRDQMEYENYEEIEK</sequence>
<dbReference type="GO" id="GO:0005737">
    <property type="term" value="C:cytoplasm"/>
    <property type="evidence" value="ECO:0007669"/>
    <property type="project" value="TreeGrafter"/>
</dbReference>
<comment type="caution">
    <text evidence="2">The sequence shown here is derived from an EMBL/GenBank/DDBJ whole genome shotgun (WGS) entry which is preliminary data.</text>
</comment>
<dbReference type="Pfam" id="PF00271">
    <property type="entry name" value="Helicase_C"/>
    <property type="match status" value="1"/>
</dbReference>
<evidence type="ECO:0000259" key="1">
    <source>
        <dbReference type="PROSITE" id="PS51194"/>
    </source>
</evidence>
<protein>
    <recommendedName>
        <fullName evidence="1">Helicase C-terminal domain-containing protein</fullName>
    </recommendedName>
</protein>
<organism evidence="2 3">
    <name type="scientific">Adineta steineri</name>
    <dbReference type="NCBI Taxonomy" id="433720"/>
    <lineage>
        <taxon>Eukaryota</taxon>
        <taxon>Metazoa</taxon>
        <taxon>Spiralia</taxon>
        <taxon>Gnathifera</taxon>
        <taxon>Rotifera</taxon>
        <taxon>Eurotatoria</taxon>
        <taxon>Bdelloidea</taxon>
        <taxon>Adinetida</taxon>
        <taxon>Adinetidae</taxon>
        <taxon>Adineta</taxon>
    </lineage>
</organism>
<dbReference type="InterPro" id="IPR051363">
    <property type="entry name" value="RLR_Helicase"/>
</dbReference>
<evidence type="ECO:0000313" key="2">
    <source>
        <dbReference type="EMBL" id="CAF4204864.1"/>
    </source>
</evidence>
<feature type="domain" description="Helicase C-terminal" evidence="1">
    <location>
        <begin position="234"/>
        <end position="396"/>
    </location>
</feature>
<reference evidence="2" key="1">
    <citation type="submission" date="2021-02" db="EMBL/GenBank/DDBJ databases">
        <authorList>
            <person name="Nowell W R."/>
        </authorList>
    </citation>
    <scope>NUCLEOTIDE SEQUENCE</scope>
</reference>
<dbReference type="EMBL" id="CAJOAY010009480">
    <property type="protein sequence ID" value="CAF4204864.1"/>
    <property type="molecule type" value="Genomic_DNA"/>
</dbReference>
<proteinExistence type="predicted"/>
<dbReference type="PANTHER" id="PTHR14074">
    <property type="entry name" value="HELICASE WITH DEATH DOMAIN-RELATED"/>
    <property type="match status" value="1"/>
</dbReference>
<dbReference type="InterPro" id="IPR001650">
    <property type="entry name" value="Helicase_C-like"/>
</dbReference>
<dbReference type="Gene3D" id="3.40.50.300">
    <property type="entry name" value="P-loop containing nucleotide triphosphate hydrolases"/>
    <property type="match status" value="1"/>
</dbReference>
<dbReference type="InterPro" id="IPR027417">
    <property type="entry name" value="P-loop_NTPase"/>
</dbReference>
<dbReference type="PROSITE" id="PS51194">
    <property type="entry name" value="HELICASE_CTER"/>
    <property type="match status" value="1"/>
</dbReference>
<dbReference type="Proteomes" id="UP000663881">
    <property type="component" value="Unassembled WGS sequence"/>
</dbReference>
<accession>A0A820BQ45</accession>
<dbReference type="PANTHER" id="PTHR14074:SF16">
    <property type="entry name" value="ANTIVIRAL INNATE IMMUNE RESPONSE RECEPTOR RIG-I"/>
    <property type="match status" value="1"/>
</dbReference>
<evidence type="ECO:0000313" key="3">
    <source>
        <dbReference type="Proteomes" id="UP000663881"/>
    </source>
</evidence>
<dbReference type="SUPFAM" id="SSF52540">
    <property type="entry name" value="P-loop containing nucleoside triphosphate hydrolases"/>
    <property type="match status" value="1"/>
</dbReference>
<feature type="non-terminal residue" evidence="2">
    <location>
        <position position="396"/>
    </location>
</feature>
<dbReference type="SMART" id="SM00490">
    <property type="entry name" value="HELICc"/>
    <property type="match status" value="1"/>
</dbReference>